<dbReference type="Gene3D" id="3.40.50.10320">
    <property type="entry name" value="LmbE-like"/>
    <property type="match status" value="1"/>
</dbReference>
<gene>
    <name evidence="1" type="ORF">FXB42_08830</name>
</gene>
<evidence type="ECO:0000313" key="1">
    <source>
        <dbReference type="EMBL" id="TYC85955.1"/>
    </source>
</evidence>
<comment type="caution">
    <text evidence="1">The sequence shown here is derived from an EMBL/GenBank/DDBJ whole genome shotgun (WGS) entry which is preliminary data.</text>
</comment>
<dbReference type="RefSeq" id="WP_148637498.1">
    <property type="nucleotide sequence ID" value="NZ_VSLA01000013.1"/>
</dbReference>
<dbReference type="SUPFAM" id="SSF102588">
    <property type="entry name" value="LmbE-like"/>
    <property type="match status" value="1"/>
</dbReference>
<sequence length="218" mass="25267">MERSLIIAPHPDDETLGAGGYILKQKRLGNQVFVLNMTHMKEEYGYTCEIIQKREHEIDKMIRSYLLDGYYNLNLKPAGLDTYHESEIISQISDIVKTVKPTVVILPYRFDVHSDHRVTFNLGYSCTKTFRYPYIKRILMMEVLSETEFAIDSFQPNYFVDISDFIKDKIEIFGIYGSEIKKHPFSRSKEAVWAKSILRGSVAGVEHAEAFVLLKQIE</sequence>
<dbReference type="Pfam" id="PF02585">
    <property type="entry name" value="PIG-L"/>
    <property type="match status" value="1"/>
</dbReference>
<accession>A0A5D0WNP7</accession>
<dbReference type="InterPro" id="IPR003737">
    <property type="entry name" value="GlcNAc_PI_deacetylase-related"/>
</dbReference>
<name>A0A5D0WNP7_9FIRM</name>
<proteinExistence type="predicted"/>
<organism evidence="1 2">
    <name type="scientific">Acetobacterium wieringae</name>
    <dbReference type="NCBI Taxonomy" id="52694"/>
    <lineage>
        <taxon>Bacteria</taxon>
        <taxon>Bacillati</taxon>
        <taxon>Bacillota</taxon>
        <taxon>Clostridia</taxon>
        <taxon>Eubacteriales</taxon>
        <taxon>Eubacteriaceae</taxon>
        <taxon>Acetobacterium</taxon>
    </lineage>
</organism>
<reference evidence="1 2" key="1">
    <citation type="submission" date="2019-08" db="EMBL/GenBank/DDBJ databases">
        <title>Isolation and enrichment of carboxydotrophic bacteria from anaerobic sludge for the production of bio-based chemicals from syngas.</title>
        <authorList>
            <person name="Antares A.L."/>
            <person name="Moreira J."/>
            <person name="Diender M."/>
            <person name="Parshina S.N."/>
            <person name="Stams A.J.M."/>
            <person name="Alves M."/>
            <person name="Alves J.I."/>
            <person name="Sousa D.Z."/>
        </authorList>
    </citation>
    <scope>NUCLEOTIDE SEQUENCE [LARGE SCALE GENOMIC DNA]</scope>
    <source>
        <strain evidence="1 2">JM</strain>
    </source>
</reference>
<dbReference type="AlphaFoldDB" id="A0A5D0WNP7"/>
<dbReference type="Proteomes" id="UP000322619">
    <property type="component" value="Unassembled WGS sequence"/>
</dbReference>
<dbReference type="InterPro" id="IPR024078">
    <property type="entry name" value="LmbE-like_dom_sf"/>
</dbReference>
<dbReference type="EMBL" id="VSLA01000013">
    <property type="protein sequence ID" value="TYC85955.1"/>
    <property type="molecule type" value="Genomic_DNA"/>
</dbReference>
<protein>
    <submittedName>
        <fullName evidence="1">PIG-L family deacetylase</fullName>
    </submittedName>
</protein>
<evidence type="ECO:0000313" key="2">
    <source>
        <dbReference type="Proteomes" id="UP000322619"/>
    </source>
</evidence>